<evidence type="ECO:0000313" key="5">
    <source>
        <dbReference type="EMBL" id="SHJ81256.1"/>
    </source>
</evidence>
<dbReference type="Proteomes" id="UP000184080">
    <property type="component" value="Unassembled WGS sequence"/>
</dbReference>
<dbReference type="PANTHER" id="PTHR38445">
    <property type="entry name" value="HTH-TYPE TRANSCRIPTIONAL REPRESSOR YTRA"/>
    <property type="match status" value="1"/>
</dbReference>
<gene>
    <name evidence="5" type="ORF">SAMN05444401_3947</name>
</gene>
<evidence type="ECO:0000256" key="1">
    <source>
        <dbReference type="ARBA" id="ARBA00023015"/>
    </source>
</evidence>
<proteinExistence type="predicted"/>
<dbReference type="AlphaFoldDB" id="A0A1M6MCX6"/>
<dbReference type="OrthoDB" id="163333at2"/>
<dbReference type="Gene3D" id="1.10.10.10">
    <property type="entry name" value="Winged helix-like DNA-binding domain superfamily/Winged helix DNA-binding domain"/>
    <property type="match status" value="1"/>
</dbReference>
<dbReference type="InterPro" id="IPR000524">
    <property type="entry name" value="Tscrpt_reg_HTH_GntR"/>
</dbReference>
<keyword evidence="2 5" id="KW-0238">DNA-binding</keyword>
<feature type="domain" description="HTH gntR-type" evidence="4">
    <location>
        <begin position="9"/>
        <end position="77"/>
    </location>
</feature>
<evidence type="ECO:0000313" key="6">
    <source>
        <dbReference type="Proteomes" id="UP000184080"/>
    </source>
</evidence>
<protein>
    <submittedName>
        <fullName evidence="5">DNA-binding transcriptional regulator YhcF, GntR family</fullName>
    </submittedName>
</protein>
<evidence type="ECO:0000256" key="2">
    <source>
        <dbReference type="ARBA" id="ARBA00023125"/>
    </source>
</evidence>
<dbReference type="SUPFAM" id="SSF46785">
    <property type="entry name" value="Winged helix' DNA-binding domain"/>
    <property type="match status" value="1"/>
</dbReference>
<evidence type="ECO:0000256" key="3">
    <source>
        <dbReference type="ARBA" id="ARBA00023163"/>
    </source>
</evidence>
<dbReference type="InterPro" id="IPR036388">
    <property type="entry name" value="WH-like_DNA-bd_sf"/>
</dbReference>
<sequence length="118" mass="13778">MSFDFQEKIPIYIQVVDIIKKDISKDILKPGDKLPSVRDMATRFKVNPNTIQRAYMELEKEAITYTQRGMGTYISENTQVIEEVKSSTIKRMALMVIKQFKELDMDKGEAIKIIEENW</sequence>
<keyword evidence="3" id="KW-0804">Transcription</keyword>
<keyword evidence="6" id="KW-1185">Reference proteome</keyword>
<dbReference type="PROSITE" id="PS50949">
    <property type="entry name" value="HTH_GNTR"/>
    <property type="match status" value="1"/>
</dbReference>
<accession>A0A1M6MCX6</accession>
<dbReference type="GO" id="GO:0003700">
    <property type="term" value="F:DNA-binding transcription factor activity"/>
    <property type="evidence" value="ECO:0007669"/>
    <property type="project" value="InterPro"/>
</dbReference>
<dbReference type="GO" id="GO:0003677">
    <property type="term" value="F:DNA binding"/>
    <property type="evidence" value="ECO:0007669"/>
    <property type="project" value="UniProtKB-KW"/>
</dbReference>
<dbReference type="RefSeq" id="WP_073010863.1">
    <property type="nucleotide sequence ID" value="NZ_FQZO01000008.1"/>
</dbReference>
<dbReference type="PANTHER" id="PTHR38445:SF6">
    <property type="entry name" value="GNTR-FAMILY TRANSCRIPTIONAL REGULATOR"/>
    <property type="match status" value="1"/>
</dbReference>
<dbReference type="SMART" id="SM00345">
    <property type="entry name" value="HTH_GNTR"/>
    <property type="match status" value="1"/>
</dbReference>
<organism evidence="5 6">
    <name type="scientific">Clostridium amylolyticum</name>
    <dbReference type="NCBI Taxonomy" id="1121298"/>
    <lineage>
        <taxon>Bacteria</taxon>
        <taxon>Bacillati</taxon>
        <taxon>Bacillota</taxon>
        <taxon>Clostridia</taxon>
        <taxon>Eubacteriales</taxon>
        <taxon>Clostridiaceae</taxon>
        <taxon>Clostridium</taxon>
    </lineage>
</organism>
<dbReference type="InterPro" id="IPR036390">
    <property type="entry name" value="WH_DNA-bd_sf"/>
</dbReference>
<reference evidence="5 6" key="1">
    <citation type="submission" date="2016-11" db="EMBL/GenBank/DDBJ databases">
        <authorList>
            <person name="Jaros S."/>
            <person name="Januszkiewicz K."/>
            <person name="Wedrychowicz H."/>
        </authorList>
    </citation>
    <scope>NUCLEOTIDE SEQUENCE [LARGE SCALE GENOMIC DNA]</scope>
    <source>
        <strain evidence="5 6">DSM 21864</strain>
    </source>
</reference>
<evidence type="ECO:0000259" key="4">
    <source>
        <dbReference type="PROSITE" id="PS50949"/>
    </source>
</evidence>
<dbReference type="STRING" id="1121298.SAMN05444401_3947"/>
<dbReference type="Pfam" id="PF00392">
    <property type="entry name" value="GntR"/>
    <property type="match status" value="1"/>
</dbReference>
<name>A0A1M6MCX6_9CLOT</name>
<dbReference type="CDD" id="cd07377">
    <property type="entry name" value="WHTH_GntR"/>
    <property type="match status" value="1"/>
</dbReference>
<keyword evidence="1" id="KW-0805">Transcription regulation</keyword>
<dbReference type="EMBL" id="FQZO01000008">
    <property type="protein sequence ID" value="SHJ81256.1"/>
    <property type="molecule type" value="Genomic_DNA"/>
</dbReference>